<comment type="caution">
    <text evidence="2">The sequence shown here is derived from an EMBL/GenBank/DDBJ whole genome shotgun (WGS) entry which is preliminary data.</text>
</comment>
<protein>
    <recommendedName>
        <fullName evidence="1">C2H2-type domain-containing protein</fullName>
    </recommendedName>
</protein>
<dbReference type="PROSITE" id="PS00028">
    <property type="entry name" value="ZINC_FINGER_C2H2_1"/>
    <property type="match status" value="1"/>
</dbReference>
<feature type="domain" description="C2H2-type" evidence="1">
    <location>
        <begin position="122"/>
        <end position="144"/>
    </location>
</feature>
<proteinExistence type="predicted"/>
<dbReference type="InterPro" id="IPR022698">
    <property type="entry name" value="OrsD"/>
</dbReference>
<dbReference type="InterPro" id="IPR013087">
    <property type="entry name" value="Znf_C2H2_type"/>
</dbReference>
<dbReference type="AlphaFoldDB" id="A0AA39NUX6"/>
<name>A0AA39NUX6_9AGAR</name>
<evidence type="ECO:0000313" key="3">
    <source>
        <dbReference type="Proteomes" id="UP001175227"/>
    </source>
</evidence>
<evidence type="ECO:0000313" key="2">
    <source>
        <dbReference type="EMBL" id="KAK0472221.1"/>
    </source>
</evidence>
<evidence type="ECO:0000259" key="1">
    <source>
        <dbReference type="PROSITE" id="PS00028"/>
    </source>
</evidence>
<reference evidence="2" key="1">
    <citation type="submission" date="2023-06" db="EMBL/GenBank/DDBJ databases">
        <authorList>
            <consortium name="Lawrence Berkeley National Laboratory"/>
            <person name="Ahrendt S."/>
            <person name="Sahu N."/>
            <person name="Indic B."/>
            <person name="Wong-Bajracharya J."/>
            <person name="Merenyi Z."/>
            <person name="Ke H.-M."/>
            <person name="Monk M."/>
            <person name="Kocsube S."/>
            <person name="Drula E."/>
            <person name="Lipzen A."/>
            <person name="Balint B."/>
            <person name="Henrissat B."/>
            <person name="Andreopoulos B."/>
            <person name="Martin F.M."/>
            <person name="Harder C.B."/>
            <person name="Rigling D."/>
            <person name="Ford K.L."/>
            <person name="Foster G.D."/>
            <person name="Pangilinan J."/>
            <person name="Papanicolaou A."/>
            <person name="Barry K."/>
            <person name="LaButti K."/>
            <person name="Viragh M."/>
            <person name="Koriabine M."/>
            <person name="Yan M."/>
            <person name="Riley R."/>
            <person name="Champramary S."/>
            <person name="Plett K.L."/>
            <person name="Tsai I.J."/>
            <person name="Slot J."/>
            <person name="Sipos G."/>
            <person name="Plett J."/>
            <person name="Nagy L.G."/>
            <person name="Grigoriev I.V."/>
        </authorList>
    </citation>
    <scope>NUCLEOTIDE SEQUENCE</scope>
    <source>
        <strain evidence="2">ICMP 16352</strain>
    </source>
</reference>
<organism evidence="2 3">
    <name type="scientific">Armillaria novae-zelandiae</name>
    <dbReference type="NCBI Taxonomy" id="153914"/>
    <lineage>
        <taxon>Eukaryota</taxon>
        <taxon>Fungi</taxon>
        <taxon>Dikarya</taxon>
        <taxon>Basidiomycota</taxon>
        <taxon>Agaricomycotina</taxon>
        <taxon>Agaricomycetes</taxon>
        <taxon>Agaricomycetidae</taxon>
        <taxon>Agaricales</taxon>
        <taxon>Marasmiineae</taxon>
        <taxon>Physalacriaceae</taxon>
        <taxon>Armillaria</taxon>
    </lineage>
</organism>
<feature type="non-terminal residue" evidence="2">
    <location>
        <position position="1"/>
    </location>
</feature>
<dbReference type="Pfam" id="PF12013">
    <property type="entry name" value="OrsD"/>
    <property type="match status" value="1"/>
</dbReference>
<accession>A0AA39NUX6</accession>
<sequence>MDSIVTDASVSVNESDPSNKNLHPLVSSLINTPLLQRHGLVFHSHYRTIHCVNDACGTAVLPYALVGHLQNQHHFHFTAKQRQLFNEAIQELNPLPDASHLSLPPPRQAPVDALKVHLLGHCCRECLYAVGTLKTFQRHWSKNHRADLPGTKANEGYYLAPIQTFFTIPERYFEVNPALTKLSNKDPFAIFLKTVNPALEAESYNVLPAPNQVREVPPLLRTTGWHLHLKNYITDRRTVSSLLTLVSIPPMTTGSFPAKLRALVQQYMEVVRDRSQASPLGVRALLIDFHRCDQRGKLWSAHDEPDTLQDYGLFLFHFIYAIILSRTSSDTDYRFPLLQSDHQNADNLLVAIRDGTNQLVSLHQFILPLLSPRASSSTTIQPDKWQLVIECFVAVFCLQSDGQFRKPEHTTQVFAKIKYLVRGTCLFEAYEQHALFENDLYLAVEHYAKTMLCPGSTMSPFNMAIDYQRLASYLAYSQSSPPATRVSEDCLTIFYRAHSLHVPAWRHGLQCMLAELVSSQDALIAGADQTMDIPPNIPDDWTDESRGYSWLKNSDCGVPQHALLQQLMANKSLNLVTIDSHGHLLHNIAAYHRLLAQISEITWLLAFLCYMVPGQVTRAMEFVDHKVSNSTRPRTIFRNGTDLWLVIRRAKYENNIGKAVFIPSLIPPQIQREFERYLLFIRPLERVLSATVYGLSSIHLYDEYLWVTSGQRITGDQFCKQFPHAMLKYCQCAVGIHDYRQLVVQISRTYLGSEEEMNDELERDVFAAQRGHSVQTARRIYAPELGHLPSISSEALLRFASGSKDWWSVTGFIPGEPPKLPLTQRRQLVSARPLDLPQDLDHSPSTIAAALDMTTHFQNLTATLLHQITSSHARMEERIHAIVAESMASVMLRMD</sequence>
<dbReference type="Proteomes" id="UP001175227">
    <property type="component" value="Unassembled WGS sequence"/>
</dbReference>
<gene>
    <name evidence="2" type="ORF">IW261DRAFT_1343728</name>
</gene>
<dbReference type="EMBL" id="JAUEPR010000042">
    <property type="protein sequence ID" value="KAK0472221.1"/>
    <property type="molecule type" value="Genomic_DNA"/>
</dbReference>
<keyword evidence="3" id="KW-1185">Reference proteome</keyword>